<sequence length="54" mass="5937">MAKNKNRQQPAKTSDRAQSQDQAKSSVQSSPEPSSAPSPMHMAGKRKEKKFGHN</sequence>
<evidence type="ECO:0000313" key="2">
    <source>
        <dbReference type="EMBL" id="GHB36766.1"/>
    </source>
</evidence>
<evidence type="ECO:0000313" key="3">
    <source>
        <dbReference type="Proteomes" id="UP000642673"/>
    </source>
</evidence>
<dbReference type="RefSeq" id="WP_190182109.1">
    <property type="nucleotide sequence ID" value="NZ_BMVP01000001.1"/>
</dbReference>
<organism evidence="2 3">
    <name type="scientific">Streptomyces cirratus</name>
    <dbReference type="NCBI Taxonomy" id="68187"/>
    <lineage>
        <taxon>Bacteria</taxon>
        <taxon>Bacillati</taxon>
        <taxon>Actinomycetota</taxon>
        <taxon>Actinomycetes</taxon>
        <taxon>Kitasatosporales</taxon>
        <taxon>Streptomycetaceae</taxon>
        <taxon>Streptomyces</taxon>
    </lineage>
</organism>
<protein>
    <recommendedName>
        <fullName evidence="4">Small hydrophilic protein</fullName>
    </recommendedName>
</protein>
<proteinExistence type="predicted"/>
<dbReference type="Proteomes" id="UP000642673">
    <property type="component" value="Unassembled WGS sequence"/>
</dbReference>
<feature type="compositionally biased region" description="Basic residues" evidence="1">
    <location>
        <begin position="43"/>
        <end position="54"/>
    </location>
</feature>
<feature type="compositionally biased region" description="Low complexity" evidence="1">
    <location>
        <begin position="25"/>
        <end position="39"/>
    </location>
</feature>
<gene>
    <name evidence="2" type="ORF">GCM10010347_02530</name>
</gene>
<evidence type="ECO:0000256" key="1">
    <source>
        <dbReference type="SAM" id="MobiDB-lite"/>
    </source>
</evidence>
<name>A0ABQ3EH24_9ACTN</name>
<accession>A0ABQ3EH24</accession>
<keyword evidence="3" id="KW-1185">Reference proteome</keyword>
<feature type="region of interest" description="Disordered" evidence="1">
    <location>
        <begin position="1"/>
        <end position="54"/>
    </location>
</feature>
<comment type="caution">
    <text evidence="2">The sequence shown here is derived from an EMBL/GenBank/DDBJ whole genome shotgun (WGS) entry which is preliminary data.</text>
</comment>
<dbReference type="EMBL" id="BMVP01000001">
    <property type="protein sequence ID" value="GHB36766.1"/>
    <property type="molecule type" value="Genomic_DNA"/>
</dbReference>
<reference evidence="3" key="1">
    <citation type="journal article" date="2019" name="Int. J. Syst. Evol. Microbiol.">
        <title>The Global Catalogue of Microorganisms (GCM) 10K type strain sequencing project: providing services to taxonomists for standard genome sequencing and annotation.</title>
        <authorList>
            <consortium name="The Broad Institute Genomics Platform"/>
            <consortium name="The Broad Institute Genome Sequencing Center for Infectious Disease"/>
            <person name="Wu L."/>
            <person name="Ma J."/>
        </authorList>
    </citation>
    <scope>NUCLEOTIDE SEQUENCE [LARGE SCALE GENOMIC DNA]</scope>
    <source>
        <strain evidence="3">JCM 4738</strain>
    </source>
</reference>
<evidence type="ECO:0008006" key="4">
    <source>
        <dbReference type="Google" id="ProtNLM"/>
    </source>
</evidence>
<feature type="compositionally biased region" description="Polar residues" evidence="1">
    <location>
        <begin position="7"/>
        <end position="24"/>
    </location>
</feature>